<evidence type="ECO:0000313" key="3">
    <source>
        <dbReference type="Proteomes" id="UP001321445"/>
    </source>
</evidence>
<keyword evidence="1" id="KW-0812">Transmembrane</keyword>
<keyword evidence="3" id="KW-1185">Reference proteome</keyword>
<feature type="transmembrane region" description="Helical" evidence="1">
    <location>
        <begin position="31"/>
        <end position="49"/>
    </location>
</feature>
<name>A0ABM8FII8_9BACT</name>
<keyword evidence="1" id="KW-1133">Transmembrane helix</keyword>
<organism evidence="2 3">
    <name type="scientific">Hydrogenimonas cancrithermarum</name>
    <dbReference type="NCBI Taxonomy" id="2993563"/>
    <lineage>
        <taxon>Bacteria</taxon>
        <taxon>Pseudomonadati</taxon>
        <taxon>Campylobacterota</taxon>
        <taxon>Epsilonproteobacteria</taxon>
        <taxon>Campylobacterales</taxon>
        <taxon>Hydrogenimonadaceae</taxon>
        <taxon>Hydrogenimonas</taxon>
    </lineage>
</organism>
<dbReference type="Pfam" id="PF04186">
    <property type="entry name" value="FxsA"/>
    <property type="match status" value="1"/>
</dbReference>
<dbReference type="EMBL" id="AP027370">
    <property type="protein sequence ID" value="BDY12100.1"/>
    <property type="molecule type" value="Genomic_DNA"/>
</dbReference>
<dbReference type="InterPro" id="IPR007313">
    <property type="entry name" value="FxsA"/>
</dbReference>
<accession>A0ABM8FII8</accession>
<protein>
    <submittedName>
        <fullName evidence="2">Membrane protein FxsA</fullName>
    </submittedName>
</protein>
<dbReference type="PANTHER" id="PTHR35335:SF1">
    <property type="entry name" value="UPF0716 PROTEIN FXSA"/>
    <property type="match status" value="1"/>
</dbReference>
<sequence length="143" mass="16124">MIYFLVYLFLEIFVSVEISSALGPFWTFVEVIGSAVAGLLLLTNFRYTFFENMRAMAEGDIGPETFQKQNMAALIGALLLIVPGFLTDIIGILLQFGVFTNLLAAKLVKKERMKSNVQTKPFQEEGECDVIDVEIIEHHDDRK</sequence>
<evidence type="ECO:0000313" key="2">
    <source>
        <dbReference type="EMBL" id="BDY12100.1"/>
    </source>
</evidence>
<dbReference type="PANTHER" id="PTHR35335">
    <property type="entry name" value="UPF0716 PROTEIN FXSA"/>
    <property type="match status" value="1"/>
</dbReference>
<proteinExistence type="predicted"/>
<evidence type="ECO:0000256" key="1">
    <source>
        <dbReference type="SAM" id="Phobius"/>
    </source>
</evidence>
<dbReference type="Proteomes" id="UP001321445">
    <property type="component" value="Chromosome"/>
</dbReference>
<feature type="transmembrane region" description="Helical" evidence="1">
    <location>
        <begin position="70"/>
        <end position="86"/>
    </location>
</feature>
<keyword evidence="1" id="KW-0472">Membrane</keyword>
<reference evidence="2 3" key="1">
    <citation type="submission" date="2023-03" db="EMBL/GenBank/DDBJ databases">
        <title>Description of Hydrogenimonas sp. ISO32.</title>
        <authorList>
            <person name="Mino S."/>
            <person name="Fukazawa S."/>
            <person name="Sawabe T."/>
        </authorList>
    </citation>
    <scope>NUCLEOTIDE SEQUENCE [LARGE SCALE GENOMIC DNA]</scope>
    <source>
        <strain evidence="2 3">ISO32</strain>
    </source>
</reference>
<dbReference type="NCBIfam" id="NF008528">
    <property type="entry name" value="PRK11463.1-2"/>
    <property type="match status" value="1"/>
</dbReference>
<dbReference type="RefSeq" id="WP_286337304.1">
    <property type="nucleotide sequence ID" value="NZ_AP027370.1"/>
</dbReference>
<gene>
    <name evidence="2" type="ORF">HCR_04120</name>
</gene>